<keyword evidence="12" id="KW-0658">Purine biosynthesis</keyword>
<evidence type="ECO:0000256" key="12">
    <source>
        <dbReference type="HAMAP-Rule" id="MF_00741"/>
    </source>
</evidence>
<dbReference type="NCBIfam" id="TIGR00878">
    <property type="entry name" value="purM"/>
    <property type="match status" value="1"/>
</dbReference>
<organism evidence="15 16">
    <name type="scientific">Lipingzhangella rawalii</name>
    <dbReference type="NCBI Taxonomy" id="2055835"/>
    <lineage>
        <taxon>Bacteria</taxon>
        <taxon>Bacillati</taxon>
        <taxon>Actinomycetota</taxon>
        <taxon>Actinomycetes</taxon>
        <taxon>Streptosporangiales</taxon>
        <taxon>Nocardiopsidaceae</taxon>
        <taxon>Lipingzhangella</taxon>
    </lineage>
</organism>
<dbReference type="InterPro" id="IPR010918">
    <property type="entry name" value="PurM-like_C_dom"/>
</dbReference>
<dbReference type="PANTHER" id="PTHR10520">
    <property type="entry name" value="TRIFUNCTIONAL PURINE BIOSYNTHETIC PROTEIN ADENOSINE-3-RELATED"/>
    <property type="match status" value="1"/>
</dbReference>
<dbReference type="Gene3D" id="3.30.1330.10">
    <property type="entry name" value="PurM-like, N-terminal domain"/>
    <property type="match status" value="1"/>
</dbReference>
<keyword evidence="7 12" id="KW-0067">ATP-binding</keyword>
<evidence type="ECO:0000256" key="1">
    <source>
        <dbReference type="ARBA" id="ARBA00004686"/>
    </source>
</evidence>
<comment type="subcellular location">
    <subcellularLocation>
        <location evidence="12">Cytoplasm</location>
    </subcellularLocation>
</comment>
<comment type="pathway">
    <text evidence="1 12">Purine metabolism; IMP biosynthesis via de novo pathway; 5-amino-1-(5-phospho-D-ribosyl)imidazole from N(2)-formyl-N(1)-(5-phospho-D-ribosyl)glycinamide: step 2/2.</text>
</comment>
<dbReference type="InterPro" id="IPR016188">
    <property type="entry name" value="PurM-like_N"/>
</dbReference>
<keyword evidence="5 12" id="KW-0436">Ligase</keyword>
<evidence type="ECO:0000256" key="8">
    <source>
        <dbReference type="ARBA" id="ARBA00031908"/>
    </source>
</evidence>
<evidence type="ECO:0000256" key="3">
    <source>
        <dbReference type="ARBA" id="ARBA00013047"/>
    </source>
</evidence>
<dbReference type="PANTHER" id="PTHR10520:SF12">
    <property type="entry name" value="TRIFUNCTIONAL PURINE BIOSYNTHETIC PROTEIN ADENOSINE-3"/>
    <property type="match status" value="1"/>
</dbReference>
<dbReference type="Pfam" id="PF02769">
    <property type="entry name" value="AIRS_C"/>
    <property type="match status" value="1"/>
</dbReference>
<dbReference type="InterPro" id="IPR036676">
    <property type="entry name" value="PurM-like_C_sf"/>
</dbReference>
<evidence type="ECO:0000259" key="14">
    <source>
        <dbReference type="Pfam" id="PF02769"/>
    </source>
</evidence>
<evidence type="ECO:0000256" key="2">
    <source>
        <dbReference type="ARBA" id="ARBA00010280"/>
    </source>
</evidence>
<sequence length="361" mass="37174">MSSSATPSSSSPAAESAYAAAGVDVAAGERAVDLMRAHLARTRRPEVLAEESGFAGLFRLDTSGYSDPVLATSTDGVGTKVMLAQQLDRHDTIGQDLVGMVVDDLVVCGAEPLYLTDYIACGSLVPERIADIVGGIATGCEQAGCTLLAGETAEHPGALEPHEYDLAGSGTGIVEGDAILGPRRVHAGDALVALGSSGPHANGYSLVRRIIADAGLDLYSHVPELGGPLGEVLLEPTRIYAAHCLELIRTTEVRALSHITGGGLAANLERALPDTVDAIVDRGTWAPDSVFEVLAEAGSVTRADMEATFNMGVGMVAVVAEDSVNTALALLQDRGIPAWQLGTTTAGEGRARLVGTHGTRS</sequence>
<name>A0ABU2H9A6_9ACTN</name>
<evidence type="ECO:0000256" key="5">
    <source>
        <dbReference type="ARBA" id="ARBA00022598"/>
    </source>
</evidence>
<dbReference type="Proteomes" id="UP001250214">
    <property type="component" value="Unassembled WGS sequence"/>
</dbReference>
<dbReference type="SUPFAM" id="SSF56042">
    <property type="entry name" value="PurM C-terminal domain-like"/>
    <property type="match status" value="1"/>
</dbReference>
<dbReference type="EMBL" id="JAVLVT010000008">
    <property type="protein sequence ID" value="MDS1271887.1"/>
    <property type="molecule type" value="Genomic_DNA"/>
</dbReference>
<evidence type="ECO:0000259" key="13">
    <source>
        <dbReference type="Pfam" id="PF00586"/>
    </source>
</evidence>
<accession>A0ABU2H9A6</accession>
<dbReference type="CDD" id="cd02196">
    <property type="entry name" value="PurM"/>
    <property type="match status" value="1"/>
</dbReference>
<feature type="domain" description="PurM-like C-terminal" evidence="14">
    <location>
        <begin position="187"/>
        <end position="349"/>
    </location>
</feature>
<evidence type="ECO:0000256" key="10">
    <source>
        <dbReference type="ARBA" id="ARBA00033093"/>
    </source>
</evidence>
<feature type="domain" description="PurM-like N-terminal" evidence="13">
    <location>
        <begin position="69"/>
        <end position="174"/>
    </location>
</feature>
<keyword evidence="6 12" id="KW-0547">Nucleotide-binding</keyword>
<dbReference type="RefSeq" id="WP_310913442.1">
    <property type="nucleotide sequence ID" value="NZ_JAVLVT010000008.1"/>
</dbReference>
<comment type="similarity">
    <text evidence="2 12">Belongs to the AIR synthase family.</text>
</comment>
<comment type="catalytic activity">
    <reaction evidence="11 12">
        <text>2-formamido-N(1)-(5-O-phospho-beta-D-ribosyl)acetamidine + ATP = 5-amino-1-(5-phospho-beta-D-ribosyl)imidazole + ADP + phosphate + H(+)</text>
        <dbReference type="Rhea" id="RHEA:23032"/>
        <dbReference type="ChEBI" id="CHEBI:15378"/>
        <dbReference type="ChEBI" id="CHEBI:30616"/>
        <dbReference type="ChEBI" id="CHEBI:43474"/>
        <dbReference type="ChEBI" id="CHEBI:137981"/>
        <dbReference type="ChEBI" id="CHEBI:147287"/>
        <dbReference type="ChEBI" id="CHEBI:456216"/>
        <dbReference type="EC" id="6.3.3.1"/>
    </reaction>
</comment>
<dbReference type="HAMAP" id="MF_00741">
    <property type="entry name" value="AIRS"/>
    <property type="match status" value="1"/>
</dbReference>
<proteinExistence type="inferred from homology"/>
<evidence type="ECO:0000256" key="9">
    <source>
        <dbReference type="ARBA" id="ARBA00032931"/>
    </source>
</evidence>
<dbReference type="EC" id="6.3.3.1" evidence="3 12"/>
<comment type="caution">
    <text evidence="15">The sequence shown here is derived from an EMBL/GenBank/DDBJ whole genome shotgun (WGS) entry which is preliminary data.</text>
</comment>
<evidence type="ECO:0000313" key="16">
    <source>
        <dbReference type="Proteomes" id="UP001250214"/>
    </source>
</evidence>
<dbReference type="Gene3D" id="3.90.650.10">
    <property type="entry name" value="PurM-like C-terminal domain"/>
    <property type="match status" value="1"/>
</dbReference>
<reference evidence="16" key="1">
    <citation type="submission" date="2023-07" db="EMBL/GenBank/DDBJ databases">
        <title>Novel species in the genus Lipingzhangella isolated from Sambhar Salt Lake.</title>
        <authorList>
            <person name="Jiya N."/>
            <person name="Kajale S."/>
            <person name="Sharma A."/>
        </authorList>
    </citation>
    <scope>NUCLEOTIDE SEQUENCE [LARGE SCALE GENOMIC DNA]</scope>
    <source>
        <strain evidence="16">LS1_29</strain>
    </source>
</reference>
<protein>
    <recommendedName>
        <fullName evidence="4 12">Phosphoribosylformylglycinamidine cyclo-ligase</fullName>
        <ecNumber evidence="3 12">6.3.3.1</ecNumber>
    </recommendedName>
    <alternativeName>
        <fullName evidence="9 12">AIR synthase</fullName>
    </alternativeName>
    <alternativeName>
        <fullName evidence="10 12">AIRS</fullName>
    </alternativeName>
    <alternativeName>
        <fullName evidence="8 12">Phosphoribosyl-aminoimidazole synthetase</fullName>
    </alternativeName>
</protein>
<dbReference type="SUPFAM" id="SSF55326">
    <property type="entry name" value="PurM N-terminal domain-like"/>
    <property type="match status" value="1"/>
</dbReference>
<evidence type="ECO:0000256" key="11">
    <source>
        <dbReference type="ARBA" id="ARBA00049057"/>
    </source>
</evidence>
<dbReference type="GO" id="GO:0004641">
    <property type="term" value="F:phosphoribosylformylglycinamidine cyclo-ligase activity"/>
    <property type="evidence" value="ECO:0007669"/>
    <property type="project" value="UniProtKB-EC"/>
</dbReference>
<keyword evidence="12" id="KW-0963">Cytoplasm</keyword>
<dbReference type="InterPro" id="IPR004733">
    <property type="entry name" value="PurM_cligase"/>
</dbReference>
<evidence type="ECO:0000256" key="4">
    <source>
        <dbReference type="ARBA" id="ARBA00020367"/>
    </source>
</evidence>
<dbReference type="Pfam" id="PF00586">
    <property type="entry name" value="AIRS"/>
    <property type="match status" value="1"/>
</dbReference>
<keyword evidence="16" id="KW-1185">Reference proteome</keyword>
<evidence type="ECO:0000256" key="7">
    <source>
        <dbReference type="ARBA" id="ARBA00022840"/>
    </source>
</evidence>
<gene>
    <name evidence="12 15" type="primary">purM</name>
    <name evidence="15" type="ORF">RIF23_16465</name>
</gene>
<dbReference type="InterPro" id="IPR036921">
    <property type="entry name" value="PurM-like_N_sf"/>
</dbReference>
<evidence type="ECO:0000256" key="6">
    <source>
        <dbReference type="ARBA" id="ARBA00022741"/>
    </source>
</evidence>
<evidence type="ECO:0000313" key="15">
    <source>
        <dbReference type="EMBL" id="MDS1271887.1"/>
    </source>
</evidence>